<protein>
    <submittedName>
        <fullName evidence="1">Uncharacterized protein</fullName>
    </submittedName>
</protein>
<dbReference type="RefSeq" id="WP_204045715.1">
    <property type="nucleotide sequence ID" value="NZ_BOOA01000108.1"/>
</dbReference>
<reference evidence="1" key="1">
    <citation type="submission" date="2021-01" db="EMBL/GenBank/DDBJ databases">
        <title>Whole genome shotgun sequence of Acrocarpospora phusangensis NBRC 108782.</title>
        <authorList>
            <person name="Komaki H."/>
            <person name="Tamura T."/>
        </authorList>
    </citation>
    <scope>NUCLEOTIDE SEQUENCE</scope>
    <source>
        <strain evidence="1">NBRC 108782</strain>
    </source>
</reference>
<dbReference type="Proteomes" id="UP000640052">
    <property type="component" value="Unassembled WGS sequence"/>
</dbReference>
<dbReference type="EMBL" id="BOOA01000108">
    <property type="protein sequence ID" value="GIH29098.1"/>
    <property type="molecule type" value="Genomic_DNA"/>
</dbReference>
<accession>A0A919QK10</accession>
<keyword evidence="2" id="KW-1185">Reference proteome</keyword>
<proteinExistence type="predicted"/>
<name>A0A919QK10_9ACTN</name>
<organism evidence="1 2">
    <name type="scientific">Acrocarpospora phusangensis</name>
    <dbReference type="NCBI Taxonomy" id="1070424"/>
    <lineage>
        <taxon>Bacteria</taxon>
        <taxon>Bacillati</taxon>
        <taxon>Actinomycetota</taxon>
        <taxon>Actinomycetes</taxon>
        <taxon>Streptosporangiales</taxon>
        <taxon>Streptosporangiaceae</taxon>
        <taxon>Acrocarpospora</taxon>
    </lineage>
</organism>
<evidence type="ECO:0000313" key="1">
    <source>
        <dbReference type="EMBL" id="GIH29098.1"/>
    </source>
</evidence>
<sequence length="423" mass="46781">MTDPIISAEMSFPAGAAIGTIMTLDDPARGKLDTATLAAPEVWVDVTPWLRSFKIKRGVSRATSPILRYEPGKASLVLDNRDRRFDPENLDGPYVAAGITQVTPMRAVRIRATWDGITYDLFRGYIDDWDITWEDPDSQAVALCTDAFKVLAKADREALLSPVGAGEMSGARIHRILDGIDWPATDRIIGVGNVTVQETSLGGKALEELQLTSDSDIGELYIDGAGRVVFRGRFASVLEDRSNLPQGVFGDLPGELPYKYDGLKNRYSDEQLVNLARIGRVGGTVQVVQDAASIERFLEQPYEKTNLIMESDSDALGYAAWIVSISRDPELHFDSMIIEPPHSPDLLYPHALGREIGDRITVIRRPPGGGDPIERDVWIRGMEHEWKPKDWRTTWAFQSASKTVHLLVLDDPDLGQLDNTALA</sequence>
<comment type="caution">
    <text evidence="1">The sequence shown here is derived from an EMBL/GenBank/DDBJ whole genome shotgun (WGS) entry which is preliminary data.</text>
</comment>
<evidence type="ECO:0000313" key="2">
    <source>
        <dbReference type="Proteomes" id="UP000640052"/>
    </source>
</evidence>
<dbReference type="AlphaFoldDB" id="A0A919QK10"/>
<gene>
    <name evidence="1" type="ORF">Aph01nite_74080</name>
</gene>